<name>I5B7I3_9BACT</name>
<protein>
    <recommendedName>
        <fullName evidence="3">Secreted protein</fullName>
    </recommendedName>
</protein>
<sequence length="126" mass="13910">MLQTEFEFTLPKGYVDQHGNLHRDGVMRLASAADEIAPLQDPRVQRNEAYLSIILLSRVIQKLGDLPDVNPSIVEKMFAADVSYLQELYEIINGNGHTQIGVTCPHCNASIVLDGASLFRESALGE</sequence>
<dbReference type="RefSeq" id="WP_004075656.1">
    <property type="nucleotide sequence ID" value="NZ_CM001488.1"/>
</dbReference>
<reference evidence="1 2" key="2">
    <citation type="submission" date="2012-02" db="EMBL/GenBank/DDBJ databases">
        <title>Improved High-Quality Draft sequence of Desulfobacter postgatei 2ac9.</title>
        <authorList>
            <consortium name="US DOE Joint Genome Institute"/>
            <person name="Lucas S."/>
            <person name="Han J."/>
            <person name="Lapidus A."/>
            <person name="Cheng J.-F."/>
            <person name="Goodwin L."/>
            <person name="Pitluck S."/>
            <person name="Peters L."/>
            <person name="Ovchinnikova G."/>
            <person name="Held B."/>
            <person name="Detter J.C."/>
            <person name="Han C."/>
            <person name="Tapia R."/>
            <person name="Land M."/>
            <person name="Hauser L."/>
            <person name="Kyrpides N."/>
            <person name="Ivanova N."/>
            <person name="Pagani I."/>
            <person name="Orellana R."/>
            <person name="Lovley D."/>
            <person name="Woyke T."/>
        </authorList>
    </citation>
    <scope>NUCLEOTIDE SEQUENCE [LARGE SCALE GENOMIC DNA]</scope>
    <source>
        <strain evidence="1 2">2ac9</strain>
    </source>
</reference>
<keyword evidence="2" id="KW-1185">Reference proteome</keyword>
<reference evidence="1 2" key="1">
    <citation type="submission" date="2011-09" db="EMBL/GenBank/DDBJ databases">
        <authorList>
            <consortium name="US DOE Joint Genome Institute (JGI-PGF)"/>
            <person name="Lucas S."/>
            <person name="Han J."/>
            <person name="Lapidus A."/>
            <person name="Cheng J.-F."/>
            <person name="Goodwin L."/>
            <person name="Pitluck S."/>
            <person name="Peters L."/>
            <person name="Land M.L."/>
            <person name="Hauser L."/>
            <person name="Orellana R."/>
            <person name="Lovley D."/>
            <person name="Woyke T.J."/>
        </authorList>
    </citation>
    <scope>NUCLEOTIDE SEQUENCE [LARGE SCALE GENOMIC DNA]</scope>
    <source>
        <strain evidence="1 2">2ac9</strain>
    </source>
</reference>
<evidence type="ECO:0008006" key="3">
    <source>
        <dbReference type="Google" id="ProtNLM"/>
    </source>
</evidence>
<dbReference type="eggNOG" id="ENOG5031S84">
    <property type="taxonomic scope" value="Bacteria"/>
</dbReference>
<dbReference type="HOGENOM" id="CLU_122416_1_0_7"/>
<dbReference type="Proteomes" id="UP000005778">
    <property type="component" value="Chromosome"/>
</dbReference>
<organism evidence="1 2">
    <name type="scientific">Desulfobacter postgatei 2ac9</name>
    <dbReference type="NCBI Taxonomy" id="879212"/>
    <lineage>
        <taxon>Bacteria</taxon>
        <taxon>Pseudomonadati</taxon>
        <taxon>Thermodesulfobacteriota</taxon>
        <taxon>Desulfobacteria</taxon>
        <taxon>Desulfobacterales</taxon>
        <taxon>Desulfobacteraceae</taxon>
        <taxon>Desulfobacter</taxon>
    </lineage>
</organism>
<accession>I5B7I3</accession>
<evidence type="ECO:0000313" key="1">
    <source>
        <dbReference type="EMBL" id="EIM65446.1"/>
    </source>
</evidence>
<proteinExistence type="predicted"/>
<dbReference type="STRING" id="879212.DespoDRAFT_03707"/>
<dbReference type="EMBL" id="CM001488">
    <property type="protein sequence ID" value="EIM65446.1"/>
    <property type="molecule type" value="Genomic_DNA"/>
</dbReference>
<dbReference type="AlphaFoldDB" id="I5B7I3"/>
<gene>
    <name evidence="1" type="ORF">DespoDRAFT_03707</name>
</gene>
<evidence type="ECO:0000313" key="2">
    <source>
        <dbReference type="Proteomes" id="UP000005778"/>
    </source>
</evidence>